<feature type="region of interest" description="Disordered" evidence="1">
    <location>
        <begin position="52"/>
        <end position="71"/>
    </location>
</feature>
<dbReference type="Proteomes" id="UP000886998">
    <property type="component" value="Unassembled WGS sequence"/>
</dbReference>
<sequence length="356" mass="41172">MFSRNRCTDGPTKPSGHTQFSCTSGFTPPCNANISSGSGHCQQGLPSDFSGPYKAFNPPGWREPAAGEQERGDVPYLPSYLDPLKPASRFASGKQDNLYMRGPFFRGVSESHEQFVNRDGISPRKFYEFVRHYEEPGMKYDKSITQTDFVPPQPMLPRDVSPCLQEPPSELQYVSKRPVSRNPHAKELEIQFKEPELVYIDKKTEYKYTTEAGDNYICYQRQKPTETPIKDYVPPESELFLEHSRSTHACPRRFPQEFLCDGDKYDVKMDWSKTQNKGPGKTPWLLFPRNYKYPNGYMILPNNAQHCQGESQQCQYGSQPYHCQSQQYHGRMHQNQCNDQSNHYKFYPVGDQCQRY</sequence>
<evidence type="ECO:0000256" key="1">
    <source>
        <dbReference type="SAM" id="MobiDB-lite"/>
    </source>
</evidence>
<name>A0A8X6XJN4_9ARAC</name>
<dbReference type="OrthoDB" id="6429724at2759"/>
<feature type="region of interest" description="Disordered" evidence="1">
    <location>
        <begin position="1"/>
        <end position="20"/>
    </location>
</feature>
<evidence type="ECO:0000313" key="3">
    <source>
        <dbReference type="Proteomes" id="UP000886998"/>
    </source>
</evidence>
<dbReference type="AlphaFoldDB" id="A0A8X6XJN4"/>
<protein>
    <submittedName>
        <fullName evidence="2">Uncharacterized protein</fullName>
    </submittedName>
</protein>
<proteinExistence type="predicted"/>
<comment type="caution">
    <text evidence="2">The sequence shown here is derived from an EMBL/GenBank/DDBJ whole genome shotgun (WGS) entry which is preliminary data.</text>
</comment>
<reference evidence="2" key="1">
    <citation type="submission" date="2020-08" db="EMBL/GenBank/DDBJ databases">
        <title>Multicomponent nature underlies the extraordinary mechanical properties of spider dragline silk.</title>
        <authorList>
            <person name="Kono N."/>
            <person name="Nakamura H."/>
            <person name="Mori M."/>
            <person name="Yoshida Y."/>
            <person name="Ohtoshi R."/>
            <person name="Malay A.D."/>
            <person name="Moran D.A.P."/>
            <person name="Tomita M."/>
            <person name="Numata K."/>
            <person name="Arakawa K."/>
        </authorList>
    </citation>
    <scope>NUCLEOTIDE SEQUENCE</scope>
</reference>
<evidence type="ECO:0000313" key="2">
    <source>
        <dbReference type="EMBL" id="GFY55133.1"/>
    </source>
</evidence>
<organism evidence="2 3">
    <name type="scientific">Trichonephila inaurata madagascariensis</name>
    <dbReference type="NCBI Taxonomy" id="2747483"/>
    <lineage>
        <taxon>Eukaryota</taxon>
        <taxon>Metazoa</taxon>
        <taxon>Ecdysozoa</taxon>
        <taxon>Arthropoda</taxon>
        <taxon>Chelicerata</taxon>
        <taxon>Arachnida</taxon>
        <taxon>Araneae</taxon>
        <taxon>Araneomorphae</taxon>
        <taxon>Entelegynae</taxon>
        <taxon>Araneoidea</taxon>
        <taxon>Nephilidae</taxon>
        <taxon>Trichonephila</taxon>
        <taxon>Trichonephila inaurata</taxon>
    </lineage>
</organism>
<keyword evidence="3" id="KW-1185">Reference proteome</keyword>
<gene>
    <name evidence="2" type="primary">NCL1_20180</name>
    <name evidence="2" type="ORF">TNIN_61781</name>
</gene>
<accession>A0A8X6XJN4</accession>
<dbReference type="EMBL" id="BMAV01010198">
    <property type="protein sequence ID" value="GFY55133.1"/>
    <property type="molecule type" value="Genomic_DNA"/>
</dbReference>